<organism evidence="6 7">
    <name type="scientific">Blyttiomyces helicus</name>
    <dbReference type="NCBI Taxonomy" id="388810"/>
    <lineage>
        <taxon>Eukaryota</taxon>
        <taxon>Fungi</taxon>
        <taxon>Fungi incertae sedis</taxon>
        <taxon>Chytridiomycota</taxon>
        <taxon>Chytridiomycota incertae sedis</taxon>
        <taxon>Chytridiomycetes</taxon>
        <taxon>Chytridiomycetes incertae sedis</taxon>
        <taxon>Blyttiomyces</taxon>
    </lineage>
</organism>
<dbReference type="AlphaFoldDB" id="A0A4P9WPC4"/>
<evidence type="ECO:0000256" key="1">
    <source>
        <dbReference type="ARBA" id="ARBA00005446"/>
    </source>
</evidence>
<evidence type="ECO:0000256" key="2">
    <source>
        <dbReference type="ARBA" id="ARBA00023125"/>
    </source>
</evidence>
<dbReference type="Gene3D" id="3.40.50.300">
    <property type="entry name" value="P-loop containing nucleotide triphosphate hydrolases"/>
    <property type="match status" value="1"/>
</dbReference>
<dbReference type="PANTHER" id="PTHR13710:SF105">
    <property type="entry name" value="ATP-DEPENDENT DNA HELICASE Q1"/>
    <property type="match status" value="1"/>
</dbReference>
<feature type="non-terminal residue" evidence="6">
    <location>
        <position position="1"/>
    </location>
</feature>
<dbReference type="Proteomes" id="UP000269721">
    <property type="component" value="Unassembled WGS sequence"/>
</dbReference>
<dbReference type="GO" id="GO:0000724">
    <property type="term" value="P:double-strand break repair via homologous recombination"/>
    <property type="evidence" value="ECO:0007669"/>
    <property type="project" value="TreeGrafter"/>
</dbReference>
<keyword evidence="3" id="KW-0413">Isomerase</keyword>
<dbReference type="GO" id="GO:0005694">
    <property type="term" value="C:chromosome"/>
    <property type="evidence" value="ECO:0007669"/>
    <property type="project" value="TreeGrafter"/>
</dbReference>
<gene>
    <name evidence="6" type="ORF">BDK51DRAFT_19286</name>
</gene>
<dbReference type="GO" id="GO:0005737">
    <property type="term" value="C:cytoplasm"/>
    <property type="evidence" value="ECO:0007669"/>
    <property type="project" value="TreeGrafter"/>
</dbReference>
<keyword evidence="2" id="KW-0238">DNA-binding</keyword>
<sequence>LVHYNIPKSLEGYSQEIGRAGRDGLPSTYTLFHCPDDRYTLEGFIYGDTPSAASLHSLVGEMFQPGARKDDNVISNANQQRKTHDMRATTLSTVLAQLDLSFGLMREMTPFYST</sequence>
<keyword evidence="7" id="KW-1185">Reference proteome</keyword>
<dbReference type="PANTHER" id="PTHR13710">
    <property type="entry name" value="DNA HELICASE RECQ FAMILY MEMBER"/>
    <property type="match status" value="1"/>
</dbReference>
<evidence type="ECO:0000256" key="5">
    <source>
        <dbReference type="ARBA" id="ARBA00034808"/>
    </source>
</evidence>
<dbReference type="EC" id="5.6.2.4" evidence="5"/>
<reference evidence="7" key="1">
    <citation type="journal article" date="2018" name="Nat. Microbiol.">
        <title>Leveraging single-cell genomics to expand the fungal tree of life.</title>
        <authorList>
            <person name="Ahrendt S.R."/>
            <person name="Quandt C.A."/>
            <person name="Ciobanu D."/>
            <person name="Clum A."/>
            <person name="Salamov A."/>
            <person name="Andreopoulos B."/>
            <person name="Cheng J.F."/>
            <person name="Woyke T."/>
            <person name="Pelin A."/>
            <person name="Henrissat B."/>
            <person name="Reynolds N.K."/>
            <person name="Benny G.L."/>
            <person name="Smith M.E."/>
            <person name="James T.Y."/>
            <person name="Grigoriev I.V."/>
        </authorList>
    </citation>
    <scope>NUCLEOTIDE SEQUENCE [LARGE SCALE GENOMIC DNA]</scope>
</reference>
<evidence type="ECO:0000313" key="6">
    <source>
        <dbReference type="EMBL" id="RKO94352.1"/>
    </source>
</evidence>
<dbReference type="GO" id="GO:0043138">
    <property type="term" value="F:3'-5' DNA helicase activity"/>
    <property type="evidence" value="ECO:0007669"/>
    <property type="project" value="UniProtKB-EC"/>
</dbReference>
<dbReference type="EMBL" id="KZ993922">
    <property type="protein sequence ID" value="RKO94352.1"/>
    <property type="molecule type" value="Genomic_DNA"/>
</dbReference>
<comment type="catalytic activity">
    <reaction evidence="4">
        <text>Couples ATP hydrolysis with the unwinding of duplex DNA by translocating in the 3'-5' direction.</text>
        <dbReference type="EC" id="5.6.2.4"/>
    </reaction>
</comment>
<dbReference type="InterPro" id="IPR027417">
    <property type="entry name" value="P-loop_NTPase"/>
</dbReference>
<dbReference type="GO" id="GO:0009378">
    <property type="term" value="F:four-way junction helicase activity"/>
    <property type="evidence" value="ECO:0007669"/>
    <property type="project" value="TreeGrafter"/>
</dbReference>
<accession>A0A4P9WPC4</accession>
<evidence type="ECO:0000256" key="4">
    <source>
        <dbReference type="ARBA" id="ARBA00034617"/>
    </source>
</evidence>
<evidence type="ECO:0000256" key="3">
    <source>
        <dbReference type="ARBA" id="ARBA00023235"/>
    </source>
</evidence>
<dbReference type="OrthoDB" id="10261556at2759"/>
<name>A0A4P9WPC4_9FUNG</name>
<proteinExistence type="inferred from homology"/>
<evidence type="ECO:0000313" key="7">
    <source>
        <dbReference type="Proteomes" id="UP000269721"/>
    </source>
</evidence>
<dbReference type="GO" id="GO:0003677">
    <property type="term" value="F:DNA binding"/>
    <property type="evidence" value="ECO:0007669"/>
    <property type="project" value="UniProtKB-KW"/>
</dbReference>
<protein>
    <recommendedName>
        <fullName evidence="5">DNA 3'-5' helicase</fullName>
        <ecNumber evidence="5">5.6.2.4</ecNumber>
    </recommendedName>
</protein>
<dbReference type="SUPFAM" id="SSF52540">
    <property type="entry name" value="P-loop containing nucleoside triphosphate hydrolases"/>
    <property type="match status" value="1"/>
</dbReference>
<comment type="similarity">
    <text evidence="1">Belongs to the helicase family. RecQ subfamily.</text>
</comment>